<comment type="caution">
    <text evidence="1">The sequence shown here is derived from an EMBL/GenBank/DDBJ whole genome shotgun (WGS) entry which is preliminary data.</text>
</comment>
<gene>
    <name evidence="1" type="ORF">E3N88_07218</name>
</gene>
<dbReference type="AlphaFoldDB" id="A0A5N6PRZ2"/>
<proteinExistence type="predicted"/>
<accession>A0A5N6PRZ2</accession>
<sequence>MRLPNQQHDCNGGSLLALYVADGGSCYCCGDDAEELLEDRRREAKELAGKECAGAGVRRGWAEDEDRRRKLPELSLVVEPVAPFLSFTSSNAHTLVCVCFG</sequence>
<evidence type="ECO:0000313" key="2">
    <source>
        <dbReference type="Proteomes" id="UP000326396"/>
    </source>
</evidence>
<protein>
    <submittedName>
        <fullName evidence="1">Uncharacterized protein</fullName>
    </submittedName>
</protein>
<name>A0A5N6PRZ2_9ASTR</name>
<evidence type="ECO:0000313" key="1">
    <source>
        <dbReference type="EMBL" id="KAD6796322.1"/>
    </source>
</evidence>
<dbReference type="EMBL" id="SZYD01000003">
    <property type="protein sequence ID" value="KAD6796322.1"/>
    <property type="molecule type" value="Genomic_DNA"/>
</dbReference>
<organism evidence="1 2">
    <name type="scientific">Mikania micrantha</name>
    <name type="common">bitter vine</name>
    <dbReference type="NCBI Taxonomy" id="192012"/>
    <lineage>
        <taxon>Eukaryota</taxon>
        <taxon>Viridiplantae</taxon>
        <taxon>Streptophyta</taxon>
        <taxon>Embryophyta</taxon>
        <taxon>Tracheophyta</taxon>
        <taxon>Spermatophyta</taxon>
        <taxon>Magnoliopsida</taxon>
        <taxon>eudicotyledons</taxon>
        <taxon>Gunneridae</taxon>
        <taxon>Pentapetalae</taxon>
        <taxon>asterids</taxon>
        <taxon>campanulids</taxon>
        <taxon>Asterales</taxon>
        <taxon>Asteraceae</taxon>
        <taxon>Asteroideae</taxon>
        <taxon>Heliantheae alliance</taxon>
        <taxon>Eupatorieae</taxon>
        <taxon>Mikania</taxon>
    </lineage>
</organism>
<keyword evidence="2" id="KW-1185">Reference proteome</keyword>
<dbReference type="Proteomes" id="UP000326396">
    <property type="component" value="Linkage Group LG11"/>
</dbReference>
<reference evidence="1 2" key="1">
    <citation type="submission" date="2019-05" db="EMBL/GenBank/DDBJ databases">
        <title>Mikania micrantha, genome provides insights into the molecular mechanism of rapid growth.</title>
        <authorList>
            <person name="Liu B."/>
        </authorList>
    </citation>
    <scope>NUCLEOTIDE SEQUENCE [LARGE SCALE GENOMIC DNA]</scope>
    <source>
        <strain evidence="1">NLD-2019</strain>
        <tissue evidence="1">Leaf</tissue>
    </source>
</reference>